<keyword evidence="9 13" id="KW-0066">ATP synthesis</keyword>
<comment type="function">
    <text evidence="11">Component of the F(0) channel, it forms part of the peripheral stalk, linking F(1) to F(0). The b'-subunit is a diverged and duplicated form of b found in plants and photosynthetic bacteria.</text>
</comment>
<sequence>MNQHIILAATSGAAQHDEAMIHAETLADGEAVLHHPEPNALGIAPAGWVALAILVLLGIGIWKKVPGLLAGGLDKSIAEIRAQLEEARALRAEAEALRKEYADKIANAEKDAAAMIEHARHEAEAIVAKAEADTTEVIARREKMAEDKIAATERAAVADLRAKAASAAATAAQGLIRANHSAEADKALVDQAIAGI</sequence>
<comment type="caution">
    <text evidence="16">The sequence shown here is derived from an EMBL/GenBank/DDBJ whole genome shotgun (WGS) entry which is preliminary data.</text>
</comment>
<dbReference type="Proteomes" id="UP000608154">
    <property type="component" value="Unassembled WGS sequence"/>
</dbReference>
<comment type="subunit">
    <text evidence="13">F-type ATPases have 2 components, F(1) - the catalytic core - and F(0) - the membrane proton channel. F(1) has five subunits: alpha(3), beta(3), gamma(1), delta(1), epsilon(1). F(0) has three main subunits: a(1), b(2) and c(10-14). The alpha and beta chains form an alternating ring which encloses part of the gamma chain. F(1) is attached to F(0) by a central stalk formed by the gamma and epsilon chains, while a peripheral stalk is formed by the delta and b chains.</text>
</comment>
<keyword evidence="3 13" id="KW-0138">CF(0)</keyword>
<evidence type="ECO:0000256" key="2">
    <source>
        <dbReference type="ARBA" id="ARBA00022448"/>
    </source>
</evidence>
<evidence type="ECO:0000256" key="1">
    <source>
        <dbReference type="ARBA" id="ARBA00005513"/>
    </source>
</evidence>
<dbReference type="GO" id="GO:0045259">
    <property type="term" value="C:proton-transporting ATP synthase complex"/>
    <property type="evidence" value="ECO:0007669"/>
    <property type="project" value="UniProtKB-KW"/>
</dbReference>
<keyword evidence="8 13" id="KW-0472">Membrane</keyword>
<comment type="subcellular location">
    <subcellularLocation>
        <location evidence="13">Cell membrane</location>
        <topology evidence="13">Single-pass membrane protein</topology>
    </subcellularLocation>
    <subcellularLocation>
        <location evidence="12">Endomembrane system</location>
        <topology evidence="12">Single-pass membrane protein</topology>
    </subcellularLocation>
</comment>
<evidence type="ECO:0000256" key="15">
    <source>
        <dbReference type="SAM" id="Coils"/>
    </source>
</evidence>
<evidence type="ECO:0000256" key="5">
    <source>
        <dbReference type="ARBA" id="ARBA00022781"/>
    </source>
</evidence>
<dbReference type="Pfam" id="PF00430">
    <property type="entry name" value="ATP-synt_B"/>
    <property type="match status" value="1"/>
</dbReference>
<evidence type="ECO:0000313" key="16">
    <source>
        <dbReference type="EMBL" id="GGB94159.1"/>
    </source>
</evidence>
<dbReference type="GO" id="GO:0046933">
    <property type="term" value="F:proton-transporting ATP synthase activity, rotational mechanism"/>
    <property type="evidence" value="ECO:0007669"/>
    <property type="project" value="UniProtKB-UniRule"/>
</dbReference>
<dbReference type="GO" id="GO:0005886">
    <property type="term" value="C:plasma membrane"/>
    <property type="evidence" value="ECO:0007669"/>
    <property type="project" value="UniProtKB-SubCell"/>
</dbReference>
<keyword evidence="15" id="KW-0175">Coiled coil</keyword>
<proteinExistence type="inferred from homology"/>
<evidence type="ECO:0000256" key="7">
    <source>
        <dbReference type="ARBA" id="ARBA00023065"/>
    </source>
</evidence>
<evidence type="ECO:0000256" key="14">
    <source>
        <dbReference type="RuleBase" id="RU003848"/>
    </source>
</evidence>
<dbReference type="InterPro" id="IPR050059">
    <property type="entry name" value="ATP_synthase_B_chain"/>
</dbReference>
<keyword evidence="5 13" id="KW-0375">Hydrogen ion transport</keyword>
<dbReference type="CDD" id="cd06503">
    <property type="entry name" value="ATP-synt_Fo_b"/>
    <property type="match status" value="1"/>
</dbReference>
<dbReference type="GO" id="GO:0012505">
    <property type="term" value="C:endomembrane system"/>
    <property type="evidence" value="ECO:0007669"/>
    <property type="project" value="UniProtKB-SubCell"/>
</dbReference>
<reference evidence="16" key="1">
    <citation type="journal article" date="2014" name="Int. J. Syst. Evol. Microbiol.">
        <title>Complete genome sequence of Corynebacterium casei LMG S-19264T (=DSM 44701T), isolated from a smear-ripened cheese.</title>
        <authorList>
            <consortium name="US DOE Joint Genome Institute (JGI-PGF)"/>
            <person name="Walter F."/>
            <person name="Albersmeier A."/>
            <person name="Kalinowski J."/>
            <person name="Ruckert C."/>
        </authorList>
    </citation>
    <scope>NUCLEOTIDE SEQUENCE</scope>
    <source>
        <strain evidence="16">CGMCC 1.15095</strain>
    </source>
</reference>
<keyword evidence="2 13" id="KW-0813">Transport</keyword>
<dbReference type="InterPro" id="IPR002146">
    <property type="entry name" value="ATP_synth_b/b'su_bac/chlpt"/>
</dbReference>
<dbReference type="AlphaFoldDB" id="A0A916X4Q1"/>
<name>A0A916X4Q1_9SPHN</name>
<evidence type="ECO:0000256" key="11">
    <source>
        <dbReference type="ARBA" id="ARBA00025614"/>
    </source>
</evidence>
<evidence type="ECO:0000256" key="12">
    <source>
        <dbReference type="ARBA" id="ARBA00037847"/>
    </source>
</evidence>
<dbReference type="EMBL" id="BMHK01000005">
    <property type="protein sequence ID" value="GGB94159.1"/>
    <property type="molecule type" value="Genomic_DNA"/>
</dbReference>
<organism evidence="16 17">
    <name type="scientific">Novosphingobium endophyticum</name>
    <dbReference type="NCBI Taxonomy" id="1955250"/>
    <lineage>
        <taxon>Bacteria</taxon>
        <taxon>Pseudomonadati</taxon>
        <taxon>Pseudomonadota</taxon>
        <taxon>Alphaproteobacteria</taxon>
        <taxon>Sphingomonadales</taxon>
        <taxon>Sphingomonadaceae</taxon>
        <taxon>Novosphingobium</taxon>
    </lineage>
</organism>
<evidence type="ECO:0000313" key="17">
    <source>
        <dbReference type="Proteomes" id="UP000608154"/>
    </source>
</evidence>
<keyword evidence="4 13" id="KW-0812">Transmembrane</keyword>
<keyword evidence="6 13" id="KW-1133">Transmembrane helix</keyword>
<evidence type="ECO:0000256" key="6">
    <source>
        <dbReference type="ARBA" id="ARBA00022989"/>
    </source>
</evidence>
<reference evidence="16" key="2">
    <citation type="submission" date="2020-09" db="EMBL/GenBank/DDBJ databases">
        <authorList>
            <person name="Sun Q."/>
            <person name="Zhou Y."/>
        </authorList>
    </citation>
    <scope>NUCLEOTIDE SEQUENCE</scope>
    <source>
        <strain evidence="16">CGMCC 1.15095</strain>
    </source>
</reference>
<gene>
    <name evidence="13" type="primary">atpF</name>
    <name evidence="16" type="ORF">GCM10011494_10760</name>
</gene>
<keyword evidence="17" id="KW-1185">Reference proteome</keyword>
<dbReference type="GO" id="GO:0046961">
    <property type="term" value="F:proton-transporting ATPase activity, rotational mechanism"/>
    <property type="evidence" value="ECO:0007669"/>
    <property type="project" value="TreeGrafter"/>
</dbReference>
<evidence type="ECO:0000256" key="9">
    <source>
        <dbReference type="ARBA" id="ARBA00023310"/>
    </source>
</evidence>
<accession>A0A916X4Q1</accession>
<keyword evidence="7 13" id="KW-0406">Ion transport</keyword>
<evidence type="ECO:0000256" key="4">
    <source>
        <dbReference type="ARBA" id="ARBA00022692"/>
    </source>
</evidence>
<comment type="function">
    <text evidence="10 13">F(1)F(0) ATP synthase produces ATP from ADP in the presence of a proton or sodium gradient. F-type ATPases consist of two structural domains, F(1) containing the extramembraneous catalytic core and F(0) containing the membrane proton channel, linked together by a central stalk and a peripheral stalk. During catalysis, ATP synthesis in the catalytic domain of F(1) is coupled via a rotary mechanism of the central stalk subunits to proton translocation.</text>
</comment>
<comment type="similarity">
    <text evidence="1 13 14">Belongs to the ATPase B chain family.</text>
</comment>
<dbReference type="PANTHER" id="PTHR33445">
    <property type="entry name" value="ATP SYNTHASE SUBUNIT B', CHLOROPLASTIC"/>
    <property type="match status" value="1"/>
</dbReference>
<evidence type="ECO:0000256" key="8">
    <source>
        <dbReference type="ARBA" id="ARBA00023136"/>
    </source>
</evidence>
<feature type="coiled-coil region" evidence="15">
    <location>
        <begin position="73"/>
        <end position="118"/>
    </location>
</feature>
<dbReference type="PANTHER" id="PTHR33445:SF1">
    <property type="entry name" value="ATP SYNTHASE SUBUNIT B"/>
    <property type="match status" value="1"/>
</dbReference>
<evidence type="ECO:0000256" key="3">
    <source>
        <dbReference type="ARBA" id="ARBA00022547"/>
    </source>
</evidence>
<feature type="transmembrane region" description="Helical" evidence="13">
    <location>
        <begin position="40"/>
        <end position="62"/>
    </location>
</feature>
<protein>
    <recommendedName>
        <fullName evidence="13">ATP synthase subunit b</fullName>
    </recommendedName>
    <alternativeName>
        <fullName evidence="13">ATP synthase F(0) sector subunit b</fullName>
    </alternativeName>
    <alternativeName>
        <fullName evidence="13">ATPase subunit I</fullName>
    </alternativeName>
    <alternativeName>
        <fullName evidence="13">F-type ATPase subunit b</fullName>
        <shortName evidence="13">F-ATPase subunit b</shortName>
    </alternativeName>
</protein>
<evidence type="ECO:0000256" key="13">
    <source>
        <dbReference type="HAMAP-Rule" id="MF_01398"/>
    </source>
</evidence>
<keyword evidence="13" id="KW-1003">Cell membrane</keyword>
<evidence type="ECO:0000256" key="10">
    <source>
        <dbReference type="ARBA" id="ARBA00025198"/>
    </source>
</evidence>
<dbReference type="HAMAP" id="MF_01398">
    <property type="entry name" value="ATP_synth_b_bprime"/>
    <property type="match status" value="1"/>
</dbReference>